<organism evidence="1 2">
    <name type="scientific">Simiduia agarivorans (strain DSM 21679 / JCM 13881 / BCRC 17597 / SA1)</name>
    <dbReference type="NCBI Taxonomy" id="1117647"/>
    <lineage>
        <taxon>Bacteria</taxon>
        <taxon>Pseudomonadati</taxon>
        <taxon>Pseudomonadota</taxon>
        <taxon>Gammaproteobacteria</taxon>
        <taxon>Cellvibrionales</taxon>
        <taxon>Cellvibrionaceae</taxon>
        <taxon>Simiduia</taxon>
    </lineage>
</organism>
<proteinExistence type="predicted"/>
<dbReference type="HOGENOM" id="CLU_1685404_0_0_6"/>
<evidence type="ECO:0000313" key="2">
    <source>
        <dbReference type="Proteomes" id="UP000000466"/>
    </source>
</evidence>
<dbReference type="KEGG" id="saga:M5M_01940"/>
<dbReference type="OrthoDB" id="5703363at2"/>
<dbReference type="STRING" id="1117647.M5M_01940"/>
<protein>
    <submittedName>
        <fullName evidence="1">Uncharacterized protein</fullName>
    </submittedName>
</protein>
<dbReference type="RefSeq" id="WP_016389168.1">
    <property type="nucleotide sequence ID" value="NC_018868.3"/>
</dbReference>
<dbReference type="EMBL" id="CP003746">
    <property type="protein sequence ID" value="AFU97607.2"/>
    <property type="molecule type" value="Genomic_DNA"/>
</dbReference>
<accession>K4KUG7</accession>
<evidence type="ECO:0000313" key="1">
    <source>
        <dbReference type="EMBL" id="AFU97607.2"/>
    </source>
</evidence>
<keyword evidence="2" id="KW-1185">Reference proteome</keyword>
<name>K4KUG7_SIMAS</name>
<sequence length="156" mass="17964">MNLPDFDNFAPLQALREKMQAVALGHYEFFDPKRHLTGDERLALVQGLRLPLQAIRPLDDKTFAFKNARVILWSADVMQQSVYHLCFCDQMTLSGDVVVGTQPPDVAQVCAACLDHLQYEGHNSHRHRHQDYYAQVRKNFSAQDFFSRFVHYPVDG</sequence>
<dbReference type="eggNOG" id="ENOG503386J">
    <property type="taxonomic scope" value="Bacteria"/>
</dbReference>
<gene>
    <name evidence="1" type="ordered locus">M5M_01940</name>
</gene>
<reference evidence="1 2" key="1">
    <citation type="journal article" date="2013" name="Genome Announc.">
        <title>Complete genome sequence of Simiduia agarivorans SA1(T), a marine bacterium able to degrade a variety of polysaccharides.</title>
        <authorList>
            <person name="Lin S.Y."/>
            <person name="Shieh W.Y."/>
            <person name="Chen J.S."/>
            <person name="Tang S.L."/>
        </authorList>
    </citation>
    <scope>NUCLEOTIDE SEQUENCE [LARGE SCALE GENOMIC DNA]</scope>
    <source>
        <strain evidence="2">DSM 21679 / JCM 13881 / BCRC 17597 / SA1</strain>
    </source>
</reference>
<dbReference type="AlphaFoldDB" id="K4KUG7"/>
<dbReference type="Proteomes" id="UP000000466">
    <property type="component" value="Chromosome"/>
</dbReference>